<evidence type="ECO:0000313" key="3">
    <source>
        <dbReference type="Proteomes" id="UP000637002"/>
    </source>
</evidence>
<feature type="compositionally biased region" description="Basic and acidic residues" evidence="1">
    <location>
        <begin position="78"/>
        <end position="98"/>
    </location>
</feature>
<comment type="caution">
    <text evidence="2">The sequence shown here is derived from an EMBL/GenBank/DDBJ whole genome shotgun (WGS) entry which is preliminary data.</text>
</comment>
<keyword evidence="3" id="KW-1185">Reference proteome</keyword>
<proteinExistence type="predicted"/>
<protein>
    <submittedName>
        <fullName evidence="2">Uncharacterized protein</fullName>
    </submittedName>
</protein>
<reference evidence="2" key="2">
    <citation type="submission" date="2020-09" db="EMBL/GenBank/DDBJ databases">
        <authorList>
            <person name="Sun Q."/>
            <person name="Zhou Y."/>
        </authorList>
    </citation>
    <scope>NUCLEOTIDE SEQUENCE</scope>
    <source>
        <strain evidence="2">CGMCC 1.12919</strain>
    </source>
</reference>
<evidence type="ECO:0000256" key="1">
    <source>
        <dbReference type="SAM" id="MobiDB-lite"/>
    </source>
</evidence>
<name>A0A916UJ28_9HYPH</name>
<evidence type="ECO:0000313" key="2">
    <source>
        <dbReference type="EMBL" id="GGC74266.1"/>
    </source>
</evidence>
<feature type="region of interest" description="Disordered" evidence="1">
    <location>
        <begin position="63"/>
        <end position="134"/>
    </location>
</feature>
<sequence length="134" mass="14416">MKLFVEVDGLEEVGDSVEGVVVDEDGSEQGHFGVKVVGRQAVVGLGRNVEAGRKRICRSHRGPIRACREANPAPGGSARREDERSESKQSEHTKRAVSDRGMILERAAPVGCTRPIGKRSKSSRGRYHGGTGPL</sequence>
<dbReference type="AlphaFoldDB" id="A0A916UJ28"/>
<accession>A0A916UJ28</accession>
<dbReference type="Proteomes" id="UP000637002">
    <property type="component" value="Unassembled WGS sequence"/>
</dbReference>
<dbReference type="EMBL" id="BMGG01000006">
    <property type="protein sequence ID" value="GGC74266.1"/>
    <property type="molecule type" value="Genomic_DNA"/>
</dbReference>
<feature type="compositionally biased region" description="Basic residues" evidence="1">
    <location>
        <begin position="116"/>
        <end position="127"/>
    </location>
</feature>
<organism evidence="2 3">
    <name type="scientific">Chelatococcus reniformis</name>
    <dbReference type="NCBI Taxonomy" id="1494448"/>
    <lineage>
        <taxon>Bacteria</taxon>
        <taxon>Pseudomonadati</taxon>
        <taxon>Pseudomonadota</taxon>
        <taxon>Alphaproteobacteria</taxon>
        <taxon>Hyphomicrobiales</taxon>
        <taxon>Chelatococcaceae</taxon>
        <taxon>Chelatococcus</taxon>
    </lineage>
</organism>
<reference evidence="2" key="1">
    <citation type="journal article" date="2014" name="Int. J. Syst. Evol. Microbiol.">
        <title>Complete genome sequence of Corynebacterium casei LMG S-19264T (=DSM 44701T), isolated from a smear-ripened cheese.</title>
        <authorList>
            <consortium name="US DOE Joint Genome Institute (JGI-PGF)"/>
            <person name="Walter F."/>
            <person name="Albersmeier A."/>
            <person name="Kalinowski J."/>
            <person name="Ruckert C."/>
        </authorList>
    </citation>
    <scope>NUCLEOTIDE SEQUENCE</scope>
    <source>
        <strain evidence="2">CGMCC 1.12919</strain>
    </source>
</reference>
<gene>
    <name evidence="2" type="ORF">GCM10010994_35850</name>
</gene>